<evidence type="ECO:0000313" key="11">
    <source>
        <dbReference type="Proteomes" id="UP000663829"/>
    </source>
</evidence>
<evidence type="ECO:0000256" key="4">
    <source>
        <dbReference type="ARBA" id="ARBA00022729"/>
    </source>
</evidence>
<dbReference type="InterPro" id="IPR050645">
    <property type="entry name" value="Histidine_acid_phosphatase"/>
</dbReference>
<gene>
    <name evidence="9" type="ORF">GPM918_LOCUS35299</name>
    <name evidence="10" type="ORF">SRO942_LOCUS36017</name>
</gene>
<feature type="chain" id="PRO_5044132125" description="acid phosphatase" evidence="8">
    <location>
        <begin position="26"/>
        <end position="155"/>
    </location>
</feature>
<evidence type="ECO:0000256" key="2">
    <source>
        <dbReference type="ARBA" id="ARBA00005375"/>
    </source>
</evidence>
<reference evidence="9" key="1">
    <citation type="submission" date="2021-02" db="EMBL/GenBank/DDBJ databases">
        <authorList>
            <person name="Nowell W R."/>
        </authorList>
    </citation>
    <scope>NUCLEOTIDE SEQUENCE</scope>
</reference>
<comment type="caution">
    <text evidence="9">The sequence shown here is derived from an EMBL/GenBank/DDBJ whole genome shotgun (WGS) entry which is preliminary data.</text>
</comment>
<dbReference type="EMBL" id="CAJOBC010085779">
    <property type="protein sequence ID" value="CAF4335599.1"/>
    <property type="molecule type" value="Genomic_DNA"/>
</dbReference>
<accession>A0A815QP63</accession>
<dbReference type="InterPro" id="IPR000560">
    <property type="entry name" value="His_Pase_clade-2"/>
</dbReference>
<dbReference type="SUPFAM" id="SSF53254">
    <property type="entry name" value="Phosphoglycerate mutase-like"/>
    <property type="match status" value="1"/>
</dbReference>
<dbReference type="EC" id="3.1.3.2" evidence="3"/>
<dbReference type="Proteomes" id="UP000681722">
    <property type="component" value="Unassembled WGS sequence"/>
</dbReference>
<evidence type="ECO:0000256" key="8">
    <source>
        <dbReference type="SAM" id="SignalP"/>
    </source>
</evidence>
<dbReference type="Pfam" id="PF00328">
    <property type="entry name" value="His_Phos_2"/>
    <property type="match status" value="1"/>
</dbReference>
<dbReference type="AlphaFoldDB" id="A0A815QP63"/>
<comment type="catalytic activity">
    <reaction evidence="1">
        <text>a phosphate monoester + H2O = an alcohol + phosphate</text>
        <dbReference type="Rhea" id="RHEA:15017"/>
        <dbReference type="ChEBI" id="CHEBI:15377"/>
        <dbReference type="ChEBI" id="CHEBI:30879"/>
        <dbReference type="ChEBI" id="CHEBI:43474"/>
        <dbReference type="ChEBI" id="CHEBI:67140"/>
        <dbReference type="EC" id="3.1.3.2"/>
    </reaction>
</comment>
<evidence type="ECO:0000256" key="7">
    <source>
        <dbReference type="ARBA" id="ARBA00023180"/>
    </source>
</evidence>
<dbReference type="Proteomes" id="UP000663829">
    <property type="component" value="Unassembled WGS sequence"/>
</dbReference>
<dbReference type="PANTHER" id="PTHR11567">
    <property type="entry name" value="ACID PHOSPHATASE-RELATED"/>
    <property type="match status" value="1"/>
</dbReference>
<dbReference type="CDD" id="cd07061">
    <property type="entry name" value="HP_HAP_like"/>
    <property type="match status" value="1"/>
</dbReference>
<dbReference type="PANTHER" id="PTHR11567:SF211">
    <property type="entry name" value="PROSTATIC ACID PHOSPHATASE"/>
    <property type="match status" value="1"/>
</dbReference>
<keyword evidence="4 8" id="KW-0732">Signal</keyword>
<feature type="signal peptide" evidence="8">
    <location>
        <begin position="1"/>
        <end position="25"/>
    </location>
</feature>
<evidence type="ECO:0000256" key="1">
    <source>
        <dbReference type="ARBA" id="ARBA00000032"/>
    </source>
</evidence>
<comment type="similarity">
    <text evidence="2">Belongs to the histidine acid phosphatase family.</text>
</comment>
<dbReference type="InterPro" id="IPR029033">
    <property type="entry name" value="His_PPase_superfam"/>
</dbReference>
<evidence type="ECO:0000313" key="10">
    <source>
        <dbReference type="EMBL" id="CAF4335599.1"/>
    </source>
</evidence>
<evidence type="ECO:0000256" key="5">
    <source>
        <dbReference type="ARBA" id="ARBA00022801"/>
    </source>
</evidence>
<protein>
    <recommendedName>
        <fullName evidence="3">acid phosphatase</fullName>
        <ecNumber evidence="3">3.1.3.2</ecNumber>
    </recommendedName>
</protein>
<keyword evidence="6" id="KW-1015">Disulfide bond</keyword>
<keyword evidence="5" id="KW-0378">Hydrolase</keyword>
<evidence type="ECO:0000256" key="6">
    <source>
        <dbReference type="ARBA" id="ARBA00023157"/>
    </source>
</evidence>
<keyword evidence="11" id="KW-1185">Reference proteome</keyword>
<organism evidence="9 11">
    <name type="scientific">Didymodactylos carnosus</name>
    <dbReference type="NCBI Taxonomy" id="1234261"/>
    <lineage>
        <taxon>Eukaryota</taxon>
        <taxon>Metazoa</taxon>
        <taxon>Spiralia</taxon>
        <taxon>Gnathifera</taxon>
        <taxon>Rotifera</taxon>
        <taxon>Eurotatoria</taxon>
        <taxon>Bdelloidea</taxon>
        <taxon>Philodinida</taxon>
        <taxon>Philodinidae</taxon>
        <taxon>Didymodactylos</taxon>
    </lineage>
</organism>
<dbReference type="GO" id="GO:0003993">
    <property type="term" value="F:acid phosphatase activity"/>
    <property type="evidence" value="ECO:0007669"/>
    <property type="project" value="UniProtKB-EC"/>
</dbReference>
<name>A0A815QP63_9BILA</name>
<dbReference type="EMBL" id="CAJNOQ010020314">
    <property type="protein sequence ID" value="CAF1466560.1"/>
    <property type="molecule type" value="Genomic_DNA"/>
</dbReference>
<dbReference type="Gene3D" id="3.40.50.1240">
    <property type="entry name" value="Phosphoglycerate mutase-like"/>
    <property type="match status" value="1"/>
</dbReference>
<dbReference type="OrthoDB" id="258392at2759"/>
<sequence>MMNINLAKIFSLLLILIWTQERLLALKAKLLATHVLYRHGDRTPSGTFATNTVQESFWPNGYGQLTKLGQMQSIKLGSYVRKRYQNLLNSTYIANEIYIRSTDTDRTLMSAYCNLLSLYPTLEINESLTMEMPSMLVPWQPIPVHTLPRSIDHVS</sequence>
<evidence type="ECO:0000313" key="9">
    <source>
        <dbReference type="EMBL" id="CAF1466560.1"/>
    </source>
</evidence>
<proteinExistence type="inferred from homology"/>
<keyword evidence="7" id="KW-0325">Glycoprotein</keyword>
<evidence type="ECO:0000256" key="3">
    <source>
        <dbReference type="ARBA" id="ARBA00012646"/>
    </source>
</evidence>